<feature type="signal peptide" evidence="3">
    <location>
        <begin position="1"/>
        <end position="24"/>
    </location>
</feature>
<gene>
    <name evidence="4" type="ORF">V5O48_017512</name>
</gene>
<evidence type="ECO:0000256" key="1">
    <source>
        <dbReference type="SAM" id="MobiDB-lite"/>
    </source>
</evidence>
<comment type="caution">
    <text evidence="4">The sequence shown here is derived from an EMBL/GenBank/DDBJ whole genome shotgun (WGS) entry which is preliminary data.</text>
</comment>
<sequence length="303" mass="33375">PKYLRYKPTFILVLLGNMVRRACGVQCSRRRNFKAGRSANLEELYKRNVSTKLAFRQQDPSDSVLTVEDGKTYHADVNIPRGLGMLYQRVQSSQMKSDIEKYLAVQYNAILDLSTTNGTDIYSFDWTGPSLSTFDSSGQVTALGVLIPVIALPDTNSTPQNSIPSPAKKAPVGGIVGGVVGGILVLAALIVLFVARRRRKKKTLSMTREFDDFGQTPDIHVEPFIGGDSPHLLPTRSGSSPSFKEDDHQLLRNMGEALNMLNRRLDMVEGTTSSDMDSPPSYPGSEVQNHSQMKGERVLKLSV</sequence>
<organism evidence="4 5">
    <name type="scientific">Marasmius crinis-equi</name>
    <dbReference type="NCBI Taxonomy" id="585013"/>
    <lineage>
        <taxon>Eukaryota</taxon>
        <taxon>Fungi</taxon>
        <taxon>Dikarya</taxon>
        <taxon>Basidiomycota</taxon>
        <taxon>Agaricomycotina</taxon>
        <taxon>Agaricomycetes</taxon>
        <taxon>Agaricomycetidae</taxon>
        <taxon>Agaricales</taxon>
        <taxon>Marasmiineae</taxon>
        <taxon>Marasmiaceae</taxon>
        <taxon>Marasmius</taxon>
    </lineage>
</organism>
<keyword evidence="3" id="KW-0732">Signal</keyword>
<evidence type="ECO:0000313" key="5">
    <source>
        <dbReference type="Proteomes" id="UP001465976"/>
    </source>
</evidence>
<evidence type="ECO:0000256" key="3">
    <source>
        <dbReference type="SAM" id="SignalP"/>
    </source>
</evidence>
<protein>
    <submittedName>
        <fullName evidence="4">Uncharacterized protein</fullName>
    </submittedName>
</protein>
<dbReference type="Proteomes" id="UP001465976">
    <property type="component" value="Unassembled WGS sequence"/>
</dbReference>
<keyword evidence="2" id="KW-0812">Transmembrane</keyword>
<feature type="transmembrane region" description="Helical" evidence="2">
    <location>
        <begin position="172"/>
        <end position="195"/>
    </location>
</feature>
<keyword evidence="5" id="KW-1185">Reference proteome</keyword>
<name>A0ABR3ENT3_9AGAR</name>
<feature type="region of interest" description="Disordered" evidence="1">
    <location>
        <begin position="224"/>
        <end position="245"/>
    </location>
</feature>
<evidence type="ECO:0000256" key="2">
    <source>
        <dbReference type="SAM" id="Phobius"/>
    </source>
</evidence>
<feature type="non-terminal residue" evidence="4">
    <location>
        <position position="1"/>
    </location>
</feature>
<feature type="chain" id="PRO_5047168465" evidence="3">
    <location>
        <begin position="25"/>
        <end position="303"/>
    </location>
</feature>
<reference evidence="4 5" key="1">
    <citation type="submission" date="2024-02" db="EMBL/GenBank/DDBJ databases">
        <title>A draft genome for the cacao thread blight pathogen Marasmius crinis-equi.</title>
        <authorList>
            <person name="Cohen S.P."/>
            <person name="Baruah I.K."/>
            <person name="Amoako-Attah I."/>
            <person name="Bukari Y."/>
            <person name="Meinhardt L.W."/>
            <person name="Bailey B.A."/>
        </authorList>
    </citation>
    <scope>NUCLEOTIDE SEQUENCE [LARGE SCALE GENOMIC DNA]</scope>
    <source>
        <strain evidence="4 5">GH-76</strain>
    </source>
</reference>
<accession>A0ABR3ENT3</accession>
<feature type="compositionally biased region" description="Basic and acidic residues" evidence="1">
    <location>
        <begin position="293"/>
        <end position="303"/>
    </location>
</feature>
<keyword evidence="2" id="KW-0472">Membrane</keyword>
<keyword evidence="2" id="KW-1133">Transmembrane helix</keyword>
<feature type="region of interest" description="Disordered" evidence="1">
    <location>
        <begin position="270"/>
        <end position="303"/>
    </location>
</feature>
<evidence type="ECO:0000313" key="4">
    <source>
        <dbReference type="EMBL" id="KAL0564532.1"/>
    </source>
</evidence>
<proteinExistence type="predicted"/>
<dbReference type="EMBL" id="JBAHYK010002722">
    <property type="protein sequence ID" value="KAL0564532.1"/>
    <property type="molecule type" value="Genomic_DNA"/>
</dbReference>